<reference evidence="2 3" key="1">
    <citation type="submission" date="2020-08" db="EMBL/GenBank/DDBJ databases">
        <title>Sequencing the genomes of 1000 actinobacteria strains.</title>
        <authorList>
            <person name="Klenk H.-P."/>
        </authorList>
    </citation>
    <scope>NUCLEOTIDE SEQUENCE [LARGE SCALE GENOMIC DNA]</scope>
    <source>
        <strain evidence="2 3">DSM 45784</strain>
    </source>
</reference>
<dbReference type="RefSeq" id="WP_260413738.1">
    <property type="nucleotide sequence ID" value="NZ_BOOV01000008.1"/>
</dbReference>
<comment type="caution">
    <text evidence="2">The sequence shown here is derived from an EMBL/GenBank/DDBJ whole genome shotgun (WGS) entry which is preliminary data.</text>
</comment>
<accession>A0A7W7D798</accession>
<feature type="transmembrane region" description="Helical" evidence="1">
    <location>
        <begin position="21"/>
        <end position="41"/>
    </location>
</feature>
<evidence type="ECO:0000256" key="1">
    <source>
        <dbReference type="SAM" id="Phobius"/>
    </source>
</evidence>
<keyword evidence="1" id="KW-1133">Transmembrane helix</keyword>
<sequence length="44" mass="4626">MRGQHGRVVLFGPRAARPRTAVTVAATTRLLLLALGLTTGVRGN</sequence>
<name>A0A7W7D798_9ACTN</name>
<keyword evidence="1" id="KW-0812">Transmembrane</keyword>
<keyword evidence="3" id="KW-1185">Reference proteome</keyword>
<gene>
    <name evidence="2" type="ORF">BJ982_001717</name>
</gene>
<proteinExistence type="predicted"/>
<dbReference type="Proteomes" id="UP000542210">
    <property type="component" value="Unassembled WGS sequence"/>
</dbReference>
<dbReference type="EMBL" id="JACHND010000001">
    <property type="protein sequence ID" value="MBB4700173.1"/>
    <property type="molecule type" value="Genomic_DNA"/>
</dbReference>
<organism evidence="2 3">
    <name type="scientific">Sphaerisporangium siamense</name>
    <dbReference type="NCBI Taxonomy" id="795645"/>
    <lineage>
        <taxon>Bacteria</taxon>
        <taxon>Bacillati</taxon>
        <taxon>Actinomycetota</taxon>
        <taxon>Actinomycetes</taxon>
        <taxon>Streptosporangiales</taxon>
        <taxon>Streptosporangiaceae</taxon>
        <taxon>Sphaerisporangium</taxon>
    </lineage>
</organism>
<evidence type="ECO:0000313" key="2">
    <source>
        <dbReference type="EMBL" id="MBB4700173.1"/>
    </source>
</evidence>
<protein>
    <submittedName>
        <fullName evidence="2">Uncharacterized protein</fullName>
    </submittedName>
</protein>
<evidence type="ECO:0000313" key="3">
    <source>
        <dbReference type="Proteomes" id="UP000542210"/>
    </source>
</evidence>
<keyword evidence="1" id="KW-0472">Membrane</keyword>
<dbReference type="AlphaFoldDB" id="A0A7W7D798"/>